<name>H2ZB95_CIOSA</name>
<dbReference type="HOGENOM" id="CLU_999381_0_0_1"/>
<keyword evidence="3" id="KW-1185">Reference proteome</keyword>
<sequence>GNESEEEEIEREDTKCVEPIETKPTKRKFTEEYEPPPVKISKVVAEIHSIAKPTPPPTPQVDTPIQPPILTQAPQASTFTAVTPSGEAASISTLRQKQAARRHKALLFLNAKKLQQTKENPSKETPEVEILNLASAASEDIFDLSETSSPASRVDSPTTSTSEIMEGEAPARKRTSRFDILPKNITSSGTVPAVVPVVSTLSVETKSSPRDSGRVPRTDDEIPSAYREENESARGRREPDKRRLSSRLNSQRHKHRHHRNRHKSDDDYAPSKHRSRRKY</sequence>
<protein>
    <submittedName>
        <fullName evidence="2">Uncharacterized protein</fullName>
    </submittedName>
</protein>
<evidence type="ECO:0000256" key="1">
    <source>
        <dbReference type="SAM" id="MobiDB-lite"/>
    </source>
</evidence>
<proteinExistence type="predicted"/>
<accession>H2ZB95</accession>
<dbReference type="Ensembl" id="ENSCSAVT00000015033.1">
    <property type="protein sequence ID" value="ENSCSAVP00000014860.1"/>
    <property type="gene ID" value="ENSCSAVG00000008698.1"/>
</dbReference>
<feature type="region of interest" description="Disordered" evidence="1">
    <location>
        <begin position="141"/>
        <end position="279"/>
    </location>
</feature>
<dbReference type="GeneTree" id="ENSGT00940000153892"/>
<evidence type="ECO:0000313" key="2">
    <source>
        <dbReference type="Ensembl" id="ENSCSAVP00000014860.1"/>
    </source>
</evidence>
<organism evidence="2 3">
    <name type="scientific">Ciona savignyi</name>
    <name type="common">Pacific transparent sea squirt</name>
    <dbReference type="NCBI Taxonomy" id="51511"/>
    <lineage>
        <taxon>Eukaryota</taxon>
        <taxon>Metazoa</taxon>
        <taxon>Chordata</taxon>
        <taxon>Tunicata</taxon>
        <taxon>Ascidiacea</taxon>
        <taxon>Phlebobranchia</taxon>
        <taxon>Cionidae</taxon>
        <taxon>Ciona</taxon>
    </lineage>
</organism>
<feature type="compositionally biased region" description="Basic and acidic residues" evidence="1">
    <location>
        <begin position="207"/>
        <end position="243"/>
    </location>
</feature>
<feature type="compositionally biased region" description="Polar residues" evidence="1">
    <location>
        <begin position="145"/>
        <end position="163"/>
    </location>
</feature>
<feature type="compositionally biased region" description="Basic residues" evidence="1">
    <location>
        <begin position="250"/>
        <end position="262"/>
    </location>
</feature>
<reference evidence="2" key="2">
    <citation type="submission" date="2025-08" db="UniProtKB">
        <authorList>
            <consortium name="Ensembl"/>
        </authorList>
    </citation>
    <scope>IDENTIFICATION</scope>
</reference>
<dbReference type="AlphaFoldDB" id="H2ZB95"/>
<reference evidence="3" key="1">
    <citation type="submission" date="2003-08" db="EMBL/GenBank/DDBJ databases">
        <authorList>
            <person name="Birren B."/>
            <person name="Nusbaum C."/>
            <person name="Abebe A."/>
            <person name="Abouelleil A."/>
            <person name="Adekoya E."/>
            <person name="Ait-zahra M."/>
            <person name="Allen N."/>
            <person name="Allen T."/>
            <person name="An P."/>
            <person name="Anderson M."/>
            <person name="Anderson S."/>
            <person name="Arachchi H."/>
            <person name="Armbruster J."/>
            <person name="Bachantsang P."/>
            <person name="Baldwin J."/>
            <person name="Barry A."/>
            <person name="Bayul T."/>
            <person name="Blitshsteyn B."/>
            <person name="Bloom T."/>
            <person name="Blye J."/>
            <person name="Boguslavskiy L."/>
            <person name="Borowsky M."/>
            <person name="Boukhgalter B."/>
            <person name="Brunache A."/>
            <person name="Butler J."/>
            <person name="Calixte N."/>
            <person name="Calvo S."/>
            <person name="Camarata J."/>
            <person name="Campo K."/>
            <person name="Chang J."/>
            <person name="Cheshatsang Y."/>
            <person name="Citroen M."/>
            <person name="Collymore A."/>
            <person name="Considine T."/>
            <person name="Cook A."/>
            <person name="Cooke P."/>
            <person name="Corum B."/>
            <person name="Cuomo C."/>
            <person name="David R."/>
            <person name="Dawoe T."/>
            <person name="Degray S."/>
            <person name="Dodge S."/>
            <person name="Dooley K."/>
            <person name="Dorje P."/>
            <person name="Dorjee K."/>
            <person name="Dorris L."/>
            <person name="Duffey N."/>
            <person name="Dupes A."/>
            <person name="Elkins T."/>
            <person name="Engels R."/>
            <person name="Erickson J."/>
            <person name="Farina A."/>
            <person name="Faro S."/>
            <person name="Ferreira P."/>
            <person name="Fischer H."/>
            <person name="Fitzgerald M."/>
            <person name="Foley K."/>
            <person name="Gage D."/>
            <person name="Galagan J."/>
            <person name="Gearin G."/>
            <person name="Gnerre S."/>
            <person name="Gnirke A."/>
            <person name="Goyette A."/>
            <person name="Graham J."/>
            <person name="Grandbois E."/>
            <person name="Gyaltsen K."/>
            <person name="Hafez N."/>
            <person name="Hagopian D."/>
            <person name="Hagos B."/>
            <person name="Hall J."/>
            <person name="Hatcher B."/>
            <person name="Heller A."/>
            <person name="Higgins H."/>
            <person name="Honan T."/>
            <person name="Horn A."/>
            <person name="Houde N."/>
            <person name="Hughes L."/>
            <person name="Hulme W."/>
            <person name="Husby E."/>
            <person name="Iliev I."/>
            <person name="Jaffe D."/>
            <person name="Jones C."/>
            <person name="Kamal M."/>
            <person name="Kamat A."/>
            <person name="Kamvysselis M."/>
            <person name="Karlsson E."/>
            <person name="Kells C."/>
            <person name="Kieu A."/>
            <person name="Kisner P."/>
            <person name="Kodira C."/>
            <person name="Kulbokas E."/>
            <person name="Labutti K."/>
            <person name="Lama D."/>
            <person name="Landers T."/>
            <person name="Leger J."/>
            <person name="Levine S."/>
            <person name="Lewis D."/>
            <person name="Lewis T."/>
            <person name="Lindblad-toh K."/>
            <person name="Liu X."/>
            <person name="Lokyitsang T."/>
            <person name="Lokyitsang Y."/>
            <person name="Lucien O."/>
            <person name="Lui A."/>
            <person name="Ma L.J."/>
            <person name="Mabbitt R."/>
            <person name="Macdonald J."/>
            <person name="Maclean C."/>
            <person name="Major J."/>
            <person name="Manning J."/>
            <person name="Marabella R."/>
            <person name="Maru K."/>
            <person name="Matthews C."/>
            <person name="Mauceli E."/>
            <person name="Mccarthy M."/>
            <person name="Mcdonough S."/>
            <person name="Mcghee T."/>
            <person name="Meldrim J."/>
            <person name="Meneus L."/>
            <person name="Mesirov J."/>
            <person name="Mihalev A."/>
            <person name="Mihova T."/>
            <person name="Mikkelsen T."/>
            <person name="Mlenga V."/>
            <person name="Moru K."/>
            <person name="Mozes J."/>
            <person name="Mulrain L."/>
            <person name="Munson G."/>
            <person name="Naylor J."/>
            <person name="Newes C."/>
            <person name="Nguyen C."/>
            <person name="Nguyen N."/>
            <person name="Nguyen T."/>
            <person name="Nicol R."/>
            <person name="Nielsen C."/>
            <person name="Nizzari M."/>
            <person name="Norbu C."/>
            <person name="Norbu N."/>
            <person name="O'donnell P."/>
            <person name="Okoawo O."/>
            <person name="O'leary S."/>
            <person name="Omotosho B."/>
            <person name="O'neill K."/>
            <person name="Osman S."/>
            <person name="Parker S."/>
            <person name="Perrin D."/>
            <person name="Phunkhang P."/>
            <person name="Piqani B."/>
            <person name="Purcell S."/>
            <person name="Rachupka T."/>
            <person name="Ramasamy U."/>
            <person name="Rameau R."/>
            <person name="Ray V."/>
            <person name="Raymond C."/>
            <person name="Retta R."/>
            <person name="Richardson S."/>
            <person name="Rise C."/>
            <person name="Rodriguez J."/>
            <person name="Rogers J."/>
            <person name="Rogov P."/>
            <person name="Rutman M."/>
            <person name="Schupbach R."/>
            <person name="Seaman C."/>
            <person name="Settipalli S."/>
            <person name="Sharpe T."/>
            <person name="Sheridan J."/>
            <person name="Sherpa N."/>
            <person name="Shi J."/>
            <person name="Smirnov S."/>
            <person name="Smith C."/>
            <person name="Sougnez C."/>
            <person name="Spencer B."/>
            <person name="Stalker J."/>
            <person name="Stange-thomann N."/>
            <person name="Stavropoulos S."/>
            <person name="Stetson K."/>
            <person name="Stone C."/>
            <person name="Stone S."/>
            <person name="Stubbs M."/>
            <person name="Talamas J."/>
            <person name="Tchuinga P."/>
            <person name="Tenzing P."/>
            <person name="Tesfaye S."/>
            <person name="Theodore J."/>
            <person name="Thoulutsang Y."/>
            <person name="Topham K."/>
            <person name="Towey S."/>
            <person name="Tsamla T."/>
            <person name="Tsomo N."/>
            <person name="Vallee D."/>
            <person name="Vassiliev H."/>
            <person name="Venkataraman V."/>
            <person name="Vinson J."/>
            <person name="Vo A."/>
            <person name="Wade C."/>
            <person name="Wang S."/>
            <person name="Wangchuk T."/>
            <person name="Wangdi T."/>
            <person name="Whittaker C."/>
            <person name="Wilkinson J."/>
            <person name="Wu Y."/>
            <person name="Wyman D."/>
            <person name="Yadav S."/>
            <person name="Yang S."/>
            <person name="Yang X."/>
            <person name="Yeager S."/>
            <person name="Yee E."/>
            <person name="Young G."/>
            <person name="Zainoun J."/>
            <person name="Zembeck L."/>
            <person name="Zimmer A."/>
            <person name="Zody M."/>
            <person name="Lander E."/>
        </authorList>
    </citation>
    <scope>NUCLEOTIDE SEQUENCE [LARGE SCALE GENOMIC DNA]</scope>
</reference>
<dbReference type="Proteomes" id="UP000007875">
    <property type="component" value="Unassembled WGS sequence"/>
</dbReference>
<evidence type="ECO:0000313" key="3">
    <source>
        <dbReference type="Proteomes" id="UP000007875"/>
    </source>
</evidence>
<reference evidence="2" key="3">
    <citation type="submission" date="2025-09" db="UniProtKB">
        <authorList>
            <consortium name="Ensembl"/>
        </authorList>
    </citation>
    <scope>IDENTIFICATION</scope>
</reference>